<organism evidence="2 3">
    <name type="scientific">Monilinia fructigena</name>
    <dbReference type="NCBI Taxonomy" id="38457"/>
    <lineage>
        <taxon>Eukaryota</taxon>
        <taxon>Fungi</taxon>
        <taxon>Dikarya</taxon>
        <taxon>Ascomycota</taxon>
        <taxon>Pezizomycotina</taxon>
        <taxon>Leotiomycetes</taxon>
        <taxon>Helotiales</taxon>
        <taxon>Sclerotiniaceae</taxon>
        <taxon>Monilinia</taxon>
    </lineage>
</organism>
<dbReference type="OrthoDB" id="10574081at2759"/>
<keyword evidence="1" id="KW-0175">Coiled coil</keyword>
<accession>A0A395IW61</accession>
<keyword evidence="3" id="KW-1185">Reference proteome</keyword>
<comment type="caution">
    <text evidence="2">The sequence shown here is derived from an EMBL/GenBank/DDBJ whole genome shotgun (WGS) entry which is preliminary data.</text>
</comment>
<sequence length="82" mass="9327">MKKRERQQKQQTEENREVALLEEAIKSNKNLAESLEATNKKLREEVVASKKEVTARKKEVAASQKRCAELAAQIKTSKAEDT</sequence>
<proteinExistence type="predicted"/>
<reference evidence="2 3" key="1">
    <citation type="submission" date="2018-06" db="EMBL/GenBank/DDBJ databases">
        <title>Genome Sequence of the Brown Rot Fungal Pathogen Monilinia fructigena.</title>
        <authorList>
            <person name="Landi L."/>
            <person name="De Miccolis Angelini R.M."/>
            <person name="Pollastro S."/>
            <person name="Abate D."/>
            <person name="Faretra F."/>
            <person name="Romanazzi G."/>
        </authorList>
    </citation>
    <scope>NUCLEOTIDE SEQUENCE [LARGE SCALE GENOMIC DNA]</scope>
    <source>
        <strain evidence="2 3">Mfrg269</strain>
    </source>
</reference>
<evidence type="ECO:0000313" key="2">
    <source>
        <dbReference type="EMBL" id="RAL64545.1"/>
    </source>
</evidence>
<dbReference type="AlphaFoldDB" id="A0A395IW61"/>
<name>A0A395IW61_9HELO</name>
<dbReference type="Proteomes" id="UP000249056">
    <property type="component" value="Unassembled WGS sequence"/>
</dbReference>
<evidence type="ECO:0000256" key="1">
    <source>
        <dbReference type="SAM" id="Coils"/>
    </source>
</evidence>
<gene>
    <name evidence="2" type="ORF">DID88_002019</name>
</gene>
<feature type="coiled-coil region" evidence="1">
    <location>
        <begin position="2"/>
        <end position="52"/>
    </location>
</feature>
<evidence type="ECO:0000313" key="3">
    <source>
        <dbReference type="Proteomes" id="UP000249056"/>
    </source>
</evidence>
<protein>
    <submittedName>
        <fullName evidence="2">Uncharacterized protein</fullName>
    </submittedName>
</protein>
<dbReference type="EMBL" id="QKRW01000014">
    <property type="protein sequence ID" value="RAL64545.1"/>
    <property type="molecule type" value="Genomic_DNA"/>
</dbReference>